<dbReference type="Proteomes" id="UP000247409">
    <property type="component" value="Unassembled WGS sequence"/>
</dbReference>
<dbReference type="Gene3D" id="3.60.15.10">
    <property type="entry name" value="Ribonuclease Z/Hydroxyacylglutathione hydrolase-like"/>
    <property type="match status" value="1"/>
</dbReference>
<gene>
    <name evidence="1" type="ORF">BWQ96_01344</name>
</gene>
<dbReference type="STRING" id="448386.A0A2V3J304"/>
<accession>A0A2V3J304</accession>
<name>A0A2V3J304_9FLOR</name>
<dbReference type="SUPFAM" id="SSF56281">
    <property type="entry name" value="Metallo-hydrolase/oxidoreductase"/>
    <property type="match status" value="1"/>
</dbReference>
<dbReference type="AlphaFoldDB" id="A0A2V3J304"/>
<organism evidence="1 2">
    <name type="scientific">Gracilariopsis chorda</name>
    <dbReference type="NCBI Taxonomy" id="448386"/>
    <lineage>
        <taxon>Eukaryota</taxon>
        <taxon>Rhodophyta</taxon>
        <taxon>Florideophyceae</taxon>
        <taxon>Rhodymeniophycidae</taxon>
        <taxon>Gracilariales</taxon>
        <taxon>Gracilariaceae</taxon>
        <taxon>Gracilariopsis</taxon>
    </lineage>
</organism>
<keyword evidence="2" id="KW-1185">Reference proteome</keyword>
<dbReference type="PANTHER" id="PTHR46018:SF2">
    <property type="entry name" value="ZINC PHOSPHODIESTERASE ELAC PROTEIN 1"/>
    <property type="match status" value="1"/>
</dbReference>
<dbReference type="EMBL" id="NBIV01000011">
    <property type="protein sequence ID" value="PXF48788.1"/>
    <property type="molecule type" value="Genomic_DNA"/>
</dbReference>
<dbReference type="GO" id="GO:0005634">
    <property type="term" value="C:nucleus"/>
    <property type="evidence" value="ECO:0007669"/>
    <property type="project" value="TreeGrafter"/>
</dbReference>
<evidence type="ECO:0000313" key="2">
    <source>
        <dbReference type="Proteomes" id="UP000247409"/>
    </source>
</evidence>
<protein>
    <submittedName>
        <fullName evidence="1">Zinc phosphodiesterase ELAC protein 1</fullName>
    </submittedName>
</protein>
<evidence type="ECO:0000313" key="1">
    <source>
        <dbReference type="EMBL" id="PXF48788.1"/>
    </source>
</evidence>
<dbReference type="GO" id="GO:0042781">
    <property type="term" value="F:3'-tRNA processing endoribonuclease activity"/>
    <property type="evidence" value="ECO:0007669"/>
    <property type="project" value="TreeGrafter"/>
</dbReference>
<sequence length="436" mass="48948">MRAGLVRNIFVTHLHGDHLYGLPGMVMSILGRRDILSGLGEKPLNVYGPQGIRSFLRMALGVASFRMPTKSALKINELIWPKEFGPQSLRNRHRSASTYWNHSIKRLPFELPGRDINAVKDSEGRFTYQVTQDDAVVEKAPKSKRKMRRDGVGTVVAAPVLHTVPTLAYCITENKSSQRFDKEKLLQLGIPTDGREEVRALFQKWTAGEKGMWDGKEILVEEVVQEGRQPRRMCVVGDTYDADGATHIAKDVDVLVHEATLMAASTHTARSRGHSSTIGATKFAKKVGARRLILNHASVSYSERKMRAMEMEARAMLGGNKAYVARDLSIFSVPTKVEDNEDFTFRRFVGFADTREFKDPSGNPFSGDFEVGEEDDAEGISEDEFDVLKADDVSEETEDEETPMLVDIEDQPVLRDEIERQNAIFTEQIRQNVMTA</sequence>
<comment type="caution">
    <text evidence="1">The sequence shown here is derived from an EMBL/GenBank/DDBJ whole genome shotgun (WGS) entry which is preliminary data.</text>
</comment>
<dbReference type="PANTHER" id="PTHR46018">
    <property type="entry name" value="ZINC PHOSPHODIESTERASE ELAC PROTEIN 1"/>
    <property type="match status" value="1"/>
</dbReference>
<dbReference type="OrthoDB" id="527344at2759"/>
<reference evidence="1 2" key="1">
    <citation type="journal article" date="2018" name="Mol. Biol. Evol.">
        <title>Analysis of the draft genome of the red seaweed Gracilariopsis chorda provides insights into genome size evolution in Rhodophyta.</title>
        <authorList>
            <person name="Lee J."/>
            <person name="Yang E.C."/>
            <person name="Graf L."/>
            <person name="Yang J.H."/>
            <person name="Qiu H."/>
            <person name="Zel Zion U."/>
            <person name="Chan C.X."/>
            <person name="Stephens T.G."/>
            <person name="Weber A.P.M."/>
            <person name="Boo G.H."/>
            <person name="Boo S.M."/>
            <person name="Kim K.M."/>
            <person name="Shin Y."/>
            <person name="Jung M."/>
            <person name="Lee S.J."/>
            <person name="Yim H.S."/>
            <person name="Lee J.H."/>
            <person name="Bhattacharya D."/>
            <person name="Yoon H.S."/>
        </authorList>
    </citation>
    <scope>NUCLEOTIDE SEQUENCE [LARGE SCALE GENOMIC DNA]</scope>
    <source>
        <strain evidence="1 2">SKKU-2015</strain>
        <tissue evidence="1">Whole body</tissue>
    </source>
</reference>
<proteinExistence type="predicted"/>
<dbReference type="InterPro" id="IPR036866">
    <property type="entry name" value="RibonucZ/Hydroxyglut_hydro"/>
</dbReference>